<evidence type="ECO:0000313" key="3">
    <source>
        <dbReference type="Proteomes" id="UP000655225"/>
    </source>
</evidence>
<feature type="region of interest" description="Disordered" evidence="1">
    <location>
        <begin position="37"/>
        <end position="67"/>
    </location>
</feature>
<name>A0A834ZYL4_TETSI</name>
<feature type="compositionally biased region" description="Basic and acidic residues" evidence="1">
    <location>
        <begin position="48"/>
        <end position="63"/>
    </location>
</feature>
<protein>
    <submittedName>
        <fullName evidence="2">Uncharacterized protein</fullName>
    </submittedName>
</protein>
<dbReference type="AlphaFoldDB" id="A0A834ZYL4"/>
<evidence type="ECO:0000313" key="2">
    <source>
        <dbReference type="EMBL" id="KAF8411261.1"/>
    </source>
</evidence>
<proteinExistence type="predicted"/>
<evidence type="ECO:0000256" key="1">
    <source>
        <dbReference type="SAM" id="MobiDB-lite"/>
    </source>
</evidence>
<dbReference type="Proteomes" id="UP000655225">
    <property type="component" value="Unassembled WGS sequence"/>
</dbReference>
<dbReference type="EMBL" id="JABCRI010000002">
    <property type="protein sequence ID" value="KAF8411261.1"/>
    <property type="molecule type" value="Genomic_DNA"/>
</dbReference>
<sequence length="149" mass="17309">MPHLSLMCLRNGYEISREYEEVQNEVEYFEVQPNRSILENNNPTEQVANEHDGKPERHEEHVDQVPPLTLDRPTHVIHLPASWVDERKEWVDSWLSLQTDCDVYSKVSGGSRANDDFDGGSWMELKKCSEPEANSVEEWETFMDCTLTV</sequence>
<organism evidence="2 3">
    <name type="scientific">Tetracentron sinense</name>
    <name type="common">Spur-leaf</name>
    <dbReference type="NCBI Taxonomy" id="13715"/>
    <lineage>
        <taxon>Eukaryota</taxon>
        <taxon>Viridiplantae</taxon>
        <taxon>Streptophyta</taxon>
        <taxon>Embryophyta</taxon>
        <taxon>Tracheophyta</taxon>
        <taxon>Spermatophyta</taxon>
        <taxon>Magnoliopsida</taxon>
        <taxon>Trochodendrales</taxon>
        <taxon>Trochodendraceae</taxon>
        <taxon>Tetracentron</taxon>
    </lineage>
</organism>
<comment type="caution">
    <text evidence="2">The sequence shown here is derived from an EMBL/GenBank/DDBJ whole genome shotgun (WGS) entry which is preliminary data.</text>
</comment>
<keyword evidence="3" id="KW-1185">Reference proteome</keyword>
<feature type="compositionally biased region" description="Polar residues" evidence="1">
    <location>
        <begin position="37"/>
        <end position="47"/>
    </location>
</feature>
<reference evidence="2 3" key="1">
    <citation type="submission" date="2020-04" db="EMBL/GenBank/DDBJ databases">
        <title>Plant Genome Project.</title>
        <authorList>
            <person name="Zhang R.-G."/>
        </authorList>
    </citation>
    <scope>NUCLEOTIDE SEQUENCE [LARGE SCALE GENOMIC DNA]</scope>
    <source>
        <strain evidence="2">YNK0</strain>
        <tissue evidence="2">Leaf</tissue>
    </source>
</reference>
<accession>A0A834ZYL4</accession>
<gene>
    <name evidence="2" type="ORF">HHK36_003808</name>
</gene>